<dbReference type="PROSITE" id="PS50104">
    <property type="entry name" value="TIR"/>
    <property type="match status" value="1"/>
</dbReference>
<dbReference type="EMBL" id="QJPH01000406">
    <property type="protein sequence ID" value="PZN74982.1"/>
    <property type="molecule type" value="Genomic_DNA"/>
</dbReference>
<name>A0A2W4QSX3_9GAMM</name>
<reference evidence="2 3" key="1">
    <citation type="journal article" date="2018" name="Aquat. Microb. Ecol.">
        <title>Gammaproteobacterial methanotrophs dominate.</title>
        <authorList>
            <person name="Rissanen A.J."/>
            <person name="Saarenheimo J."/>
            <person name="Tiirola M."/>
            <person name="Peura S."/>
            <person name="Aalto S.L."/>
            <person name="Karvinen A."/>
            <person name="Nykanen H."/>
        </authorList>
    </citation>
    <scope>NUCLEOTIDE SEQUENCE [LARGE SCALE GENOMIC DNA]</scope>
    <source>
        <strain evidence="2">AMbin10</strain>
    </source>
</reference>
<dbReference type="InterPro" id="IPR035897">
    <property type="entry name" value="Toll_tir_struct_dom_sf"/>
</dbReference>
<dbReference type="GO" id="GO:0007165">
    <property type="term" value="P:signal transduction"/>
    <property type="evidence" value="ECO:0007669"/>
    <property type="project" value="InterPro"/>
</dbReference>
<protein>
    <recommendedName>
        <fullName evidence="1">TIR domain-containing protein</fullName>
    </recommendedName>
</protein>
<sequence>MTEPFNSCFISYRHPATKGNREESLIKHVVKAITDHIELYTHDHPVYFDEKDLIPGYNYDERIAEAICRSACMVIVYWPSYLESDYCKKEIEAMLNVEERRHRILGDKLRGCRLFIPIILRGKFDQLPDRVRNNCQYLDYYAQTVNPHFNIGDDPKMSQELLRIAEYIKGLCDKMKGERERLFGNCQQFGFSSQEGMLEIPPAPQQPFPGR</sequence>
<proteinExistence type="predicted"/>
<comment type="caution">
    <text evidence="2">The sequence shown here is derived from an EMBL/GenBank/DDBJ whole genome shotgun (WGS) entry which is preliminary data.</text>
</comment>
<dbReference type="Proteomes" id="UP000249396">
    <property type="component" value="Unassembled WGS sequence"/>
</dbReference>
<evidence type="ECO:0000313" key="3">
    <source>
        <dbReference type="Proteomes" id="UP000249396"/>
    </source>
</evidence>
<evidence type="ECO:0000259" key="1">
    <source>
        <dbReference type="PROSITE" id="PS50104"/>
    </source>
</evidence>
<gene>
    <name evidence="2" type="ORF">DM484_19855</name>
</gene>
<feature type="domain" description="TIR" evidence="1">
    <location>
        <begin position="4"/>
        <end position="169"/>
    </location>
</feature>
<dbReference type="SUPFAM" id="SSF52200">
    <property type="entry name" value="Toll/Interleukin receptor TIR domain"/>
    <property type="match status" value="1"/>
</dbReference>
<dbReference type="InterPro" id="IPR000157">
    <property type="entry name" value="TIR_dom"/>
</dbReference>
<dbReference type="Gene3D" id="3.40.50.10140">
    <property type="entry name" value="Toll/interleukin-1 receptor homology (TIR) domain"/>
    <property type="match status" value="1"/>
</dbReference>
<dbReference type="AlphaFoldDB" id="A0A2W4QSX3"/>
<evidence type="ECO:0000313" key="2">
    <source>
        <dbReference type="EMBL" id="PZN74982.1"/>
    </source>
</evidence>
<dbReference type="Pfam" id="PF13676">
    <property type="entry name" value="TIR_2"/>
    <property type="match status" value="1"/>
</dbReference>
<organism evidence="2 3">
    <name type="scientific">Candidatus Methylumidiphilus alinenensis</name>
    <dbReference type="NCBI Taxonomy" id="2202197"/>
    <lineage>
        <taxon>Bacteria</taxon>
        <taxon>Pseudomonadati</taxon>
        <taxon>Pseudomonadota</taxon>
        <taxon>Gammaproteobacteria</taxon>
        <taxon>Methylococcales</taxon>
        <taxon>Candidatus Methylumidiphilus</taxon>
    </lineage>
</organism>
<accession>A0A2W4QSX3</accession>